<dbReference type="GeneID" id="97605510"/>
<organism evidence="2 3">
    <name type="scientific">Erwinia amylovora NBRC 12687 = CFBP 1232</name>
    <dbReference type="NCBI Taxonomy" id="1219359"/>
    <lineage>
        <taxon>Bacteria</taxon>
        <taxon>Pseudomonadati</taxon>
        <taxon>Pseudomonadota</taxon>
        <taxon>Gammaproteobacteria</taxon>
        <taxon>Enterobacterales</taxon>
        <taxon>Erwiniaceae</taxon>
        <taxon>Erwinia</taxon>
    </lineage>
</organism>
<reference evidence="2 3" key="2">
    <citation type="submission" date="2013-04" db="EMBL/GenBank/DDBJ databases">
        <title>Comparative genomics of 12 strains of Erwinia amylovora identifies a pan-genome with a large conserved core and provides insights into host specificity.</title>
        <authorList>
            <person name="Mann R.A."/>
            <person name="Smits T.H.M."/>
            <person name="Buehlmann A."/>
            <person name="Blom J."/>
            <person name="Goesmann A."/>
            <person name="Frey J.E."/>
            <person name="Plummer K.M."/>
            <person name="Beer S.V."/>
            <person name="Luck J."/>
            <person name="Duffy B."/>
            <person name="Rodoni B."/>
        </authorList>
    </citation>
    <scope>NUCLEOTIDE SEQUENCE [LARGE SCALE GENOMIC DNA]</scope>
    <source>
        <strain evidence="3">CFBP 1232</strain>
    </source>
</reference>
<dbReference type="Proteomes" id="UP000013111">
    <property type="component" value="Unassembled WGS sequence"/>
</dbReference>
<comment type="function">
    <text evidence="1">AcrA-AcrB-AcrZ-TolC is a drug efflux protein complex with a broad substrate specificity. This protein binds to AcrB and is required for efflux of some but not all substrates, suggesting it may influence the specificity of drug export.</text>
</comment>
<gene>
    <name evidence="1" type="primary">acrZ</name>
    <name evidence="2" type="ORF">BN437_1233</name>
</gene>
<dbReference type="RefSeq" id="WP_004156707.1">
    <property type="nucleotide sequence ID" value="NZ_BAYW01000016.1"/>
</dbReference>
<dbReference type="EMBL" id="CAPB01000009">
    <property type="protein sequence ID" value="CCO93175.1"/>
    <property type="molecule type" value="Genomic_DNA"/>
</dbReference>
<reference evidence="2 3" key="1">
    <citation type="submission" date="2012-11" db="EMBL/GenBank/DDBJ databases">
        <authorList>
            <person name="Linke B."/>
        </authorList>
    </citation>
    <scope>NUCLEOTIDE SEQUENCE [LARGE SCALE GENOMIC DNA]</scope>
    <source>
        <strain evidence="3">CFBP 1232</strain>
    </source>
</reference>
<dbReference type="GO" id="GO:0005886">
    <property type="term" value="C:plasma membrane"/>
    <property type="evidence" value="ECO:0007669"/>
    <property type="project" value="UniProtKB-SubCell"/>
</dbReference>
<dbReference type="AlphaFoldDB" id="A0A831A279"/>
<sequence>MLELLKGLALAILMVPVVMAIILGLIWGLGEVFNIVSRLGHRDNRQATKGHSVR</sequence>
<dbReference type="InterPro" id="IPR053730">
    <property type="entry name" value="MEP_Accessory_AcrZ"/>
</dbReference>
<evidence type="ECO:0000256" key="1">
    <source>
        <dbReference type="HAMAP-Rule" id="MF_01484"/>
    </source>
</evidence>
<comment type="subcellular location">
    <subcellularLocation>
        <location evidence="1">Cell membrane</location>
        <topology evidence="1">Single-pass membrane protein</topology>
    </subcellularLocation>
</comment>
<keyword evidence="1" id="KW-0812">Transmembrane</keyword>
<name>A0A831A279_ERWAM</name>
<comment type="subunit">
    <text evidence="1">Part of the AcrA-AcrB-AcrZ-TolC efflux pump, interacts directly with AcrB.</text>
</comment>
<keyword evidence="1" id="KW-1003">Cell membrane</keyword>
<keyword evidence="1" id="KW-1133">Transmembrane helix</keyword>
<dbReference type="Pfam" id="PF10766">
    <property type="entry name" value="AcrZ"/>
    <property type="match status" value="1"/>
</dbReference>
<dbReference type="GO" id="GO:0042910">
    <property type="term" value="F:xenobiotic transmembrane transporter activity"/>
    <property type="evidence" value="ECO:0007669"/>
    <property type="project" value="UniProtKB-UniRule"/>
</dbReference>
<dbReference type="InterPro" id="IPR019702">
    <property type="entry name" value="AcrZ"/>
</dbReference>
<comment type="similarity">
    <text evidence="1">Belongs to the AcrZ family.</text>
</comment>
<protein>
    <recommendedName>
        <fullName evidence="1">Multidrug efflux pump accessory protein AcrZ</fullName>
    </recommendedName>
    <alternativeName>
        <fullName evidence="1">AcrAB-TolC multidrug efflux pump accessory protein AcrZ</fullName>
    </alternativeName>
    <alternativeName>
        <fullName evidence="1">Acridine resistance protein Z</fullName>
    </alternativeName>
</protein>
<dbReference type="GO" id="GO:1990961">
    <property type="term" value="P:xenobiotic detoxification by transmembrane export across the plasma membrane"/>
    <property type="evidence" value="ECO:0007669"/>
    <property type="project" value="InterPro"/>
</dbReference>
<proteinExistence type="inferred from homology"/>
<accession>A0A831A279</accession>
<keyword evidence="1" id="KW-0813">Transport</keyword>
<feature type="transmembrane region" description="Helical" evidence="1">
    <location>
        <begin position="7"/>
        <end position="29"/>
    </location>
</feature>
<dbReference type="GO" id="GO:0046677">
    <property type="term" value="P:response to antibiotic"/>
    <property type="evidence" value="ECO:0007669"/>
    <property type="project" value="UniProtKB-KW"/>
</dbReference>
<evidence type="ECO:0000313" key="2">
    <source>
        <dbReference type="EMBL" id="CCO93175.1"/>
    </source>
</evidence>
<comment type="caution">
    <text evidence="2">The sequence shown here is derived from an EMBL/GenBank/DDBJ whole genome shotgun (WGS) entry which is preliminary data.</text>
</comment>
<dbReference type="HAMAP" id="MF_01484">
    <property type="entry name" value="AcrZ"/>
    <property type="match status" value="1"/>
</dbReference>
<keyword evidence="1" id="KW-0046">Antibiotic resistance</keyword>
<dbReference type="Gene3D" id="6.10.250.2480">
    <property type="match status" value="1"/>
</dbReference>
<evidence type="ECO:0000313" key="3">
    <source>
        <dbReference type="Proteomes" id="UP000013111"/>
    </source>
</evidence>
<keyword evidence="1" id="KW-0472">Membrane</keyword>